<dbReference type="Pfam" id="PF01590">
    <property type="entry name" value="GAF"/>
    <property type="match status" value="1"/>
</dbReference>
<organism evidence="4 6">
    <name type="scientific">Puccinia coronata f. sp. avenae</name>
    <dbReference type="NCBI Taxonomy" id="200324"/>
    <lineage>
        <taxon>Eukaryota</taxon>
        <taxon>Fungi</taxon>
        <taxon>Dikarya</taxon>
        <taxon>Basidiomycota</taxon>
        <taxon>Pucciniomycotina</taxon>
        <taxon>Pucciniomycetes</taxon>
        <taxon>Pucciniales</taxon>
        <taxon>Pucciniaceae</taxon>
        <taxon>Puccinia</taxon>
    </lineage>
</organism>
<dbReference type="InterPro" id="IPR029016">
    <property type="entry name" value="GAF-like_dom_sf"/>
</dbReference>
<dbReference type="Proteomes" id="UP000235392">
    <property type="component" value="Unassembled WGS sequence"/>
</dbReference>
<accession>A0A2N5VHB7</accession>
<sequence length="743" mass="82398">MAPIIVASRGINLPYSSLFNVSPRDRSTRLVNSRPSEYFWKKATSDSSALGASGNAARGRDTQWFDSRVPALSDSEDESSMKPQGMPSRSNKNSRFTKLRRIAFKAFTITSQDTKRKNNIVTSTEIIFSSEKADDFCQRRSTTSKSFKRETILKSFKFKSGGSRQPRTKKLAAVLNNSISASSPSPEKPKTWDEYCLLYAGGKIDVRRPPVPPFERDDGTVAPSVFQARFFAAPIPTNESIRQLVMNRMEIFGGKPYDNTEQGLSEWKERLEISSKLMKEGKAPSNLASPWQHLGSHSLEKDRGMQNDQEKGIDVARQASDTLEQHPVLRNIVEQCRESFGAAISLLCVIDDQHQIILAESGLSETGLGGIRDFPREIAFCGHTILGDRKGLTVLDTGKDWRFENNPSVQSFGPKFYAGVPLMSPNLDGSWEAEQNTLPLGALCVIGFEPRESFSVEDRQRLVYMSEYARREIGSWFVRKMEHKREKLAASEETWNHEMKMTSDYMSKGNFLAPEVFSNNVTELRSPNSPPSQPISRRLQGINSKLVFTSATSPSLGSHVPLKAPAHTSAGLFENLDAVLSPGVRRIMDLATKLVGETLDLSLVYLTAVLPPRRSEPGRTLMISGHNIPIPVPVFDASLHLRALREPEGGLLYQNPSHSDKAALQPKSLGTRPNNSRPNPYASAMIFAVGNEVFHDAGGFVLAGYTDDPKRVFGAEDAAFMKKFAQELSTHTSKLLLSSSMIL</sequence>
<evidence type="ECO:0000313" key="6">
    <source>
        <dbReference type="Proteomes" id="UP000235388"/>
    </source>
</evidence>
<feature type="domain" description="GAF" evidence="2">
    <location>
        <begin position="327"/>
        <end position="463"/>
    </location>
</feature>
<dbReference type="OrthoDB" id="21225at2759"/>
<dbReference type="PANTHER" id="PTHR43102">
    <property type="entry name" value="SLR1143 PROTEIN"/>
    <property type="match status" value="1"/>
</dbReference>
<name>A0A2N5VHB7_9BASI</name>
<evidence type="ECO:0000313" key="7">
    <source>
        <dbReference type="Proteomes" id="UP000235392"/>
    </source>
</evidence>
<keyword evidence="6" id="KW-1185">Reference proteome</keyword>
<feature type="region of interest" description="Disordered" evidence="1">
    <location>
        <begin position="651"/>
        <end position="676"/>
    </location>
</feature>
<dbReference type="EMBL" id="PGCI01000721">
    <property type="protein sequence ID" value="PLW19054.1"/>
    <property type="molecule type" value="Genomic_DNA"/>
</dbReference>
<evidence type="ECO:0000313" key="5">
    <source>
        <dbReference type="EMBL" id="PLW51670.1"/>
    </source>
</evidence>
<gene>
    <name evidence="4" type="ORF">PCANC_07747</name>
    <name evidence="5" type="ORF">PCASD_00453</name>
    <name evidence="3" type="ORF">PCASD_13400</name>
</gene>
<comment type="caution">
    <text evidence="4">The sequence shown here is derived from an EMBL/GenBank/DDBJ whole genome shotgun (WGS) entry which is preliminary data.</text>
</comment>
<feature type="region of interest" description="Disordered" evidence="1">
    <location>
        <begin position="72"/>
        <end position="94"/>
    </location>
</feature>
<reference evidence="6 7" key="1">
    <citation type="submission" date="2017-11" db="EMBL/GenBank/DDBJ databases">
        <title>De novo assembly and phasing of dikaryotic genomes from two isolates of Puccinia coronata f. sp. avenae, the causal agent of oat crown rust.</title>
        <authorList>
            <person name="Miller M.E."/>
            <person name="Zhang Y."/>
            <person name="Omidvar V."/>
            <person name="Sperschneider J."/>
            <person name="Schwessinger B."/>
            <person name="Raley C."/>
            <person name="Palmer J.M."/>
            <person name="Garnica D."/>
            <person name="Upadhyaya N."/>
            <person name="Rathjen J."/>
            <person name="Taylor J.M."/>
            <person name="Park R.F."/>
            <person name="Dodds P.N."/>
            <person name="Hirsch C.D."/>
            <person name="Kianian S.F."/>
            <person name="Figueroa M."/>
        </authorList>
    </citation>
    <scope>NUCLEOTIDE SEQUENCE [LARGE SCALE GENOMIC DNA]</scope>
    <source>
        <strain evidence="4">12NC29</strain>
        <strain evidence="3">12SD80</strain>
    </source>
</reference>
<evidence type="ECO:0000256" key="1">
    <source>
        <dbReference type="SAM" id="MobiDB-lite"/>
    </source>
</evidence>
<dbReference type="STRING" id="200324.A0A2N5VHB7"/>
<dbReference type="SUPFAM" id="SSF55781">
    <property type="entry name" value="GAF domain-like"/>
    <property type="match status" value="1"/>
</dbReference>
<dbReference type="EMBL" id="PGCJ01000096">
    <property type="protein sequence ID" value="PLW49391.1"/>
    <property type="molecule type" value="Genomic_DNA"/>
</dbReference>
<evidence type="ECO:0000313" key="3">
    <source>
        <dbReference type="EMBL" id="PLW19054.1"/>
    </source>
</evidence>
<dbReference type="EMBL" id="PGCI01000004">
    <property type="protein sequence ID" value="PLW51670.1"/>
    <property type="molecule type" value="Genomic_DNA"/>
</dbReference>
<dbReference type="Proteomes" id="UP000235388">
    <property type="component" value="Unassembled WGS sequence"/>
</dbReference>
<dbReference type="Gene3D" id="3.30.450.40">
    <property type="match status" value="1"/>
</dbReference>
<proteinExistence type="predicted"/>
<dbReference type="PANTHER" id="PTHR43102:SF2">
    <property type="entry name" value="GAF DOMAIN-CONTAINING PROTEIN"/>
    <property type="match status" value="1"/>
</dbReference>
<evidence type="ECO:0000313" key="4">
    <source>
        <dbReference type="EMBL" id="PLW49391.1"/>
    </source>
</evidence>
<dbReference type="AlphaFoldDB" id="A0A2N5VHB7"/>
<dbReference type="InterPro" id="IPR003018">
    <property type="entry name" value="GAF"/>
</dbReference>
<protein>
    <recommendedName>
        <fullName evidence="2">GAF domain-containing protein</fullName>
    </recommendedName>
</protein>
<evidence type="ECO:0000259" key="2">
    <source>
        <dbReference type="Pfam" id="PF01590"/>
    </source>
</evidence>